<evidence type="ECO:0000313" key="2">
    <source>
        <dbReference type="EMBL" id="MFD0624191.1"/>
    </source>
</evidence>
<feature type="region of interest" description="Disordered" evidence="1">
    <location>
        <begin position="198"/>
        <end position="239"/>
    </location>
</feature>
<gene>
    <name evidence="2" type="ORF">ACFQ2K_16830</name>
</gene>
<dbReference type="EMBL" id="JBHTGL010000008">
    <property type="protein sequence ID" value="MFD0624191.1"/>
    <property type="molecule type" value="Genomic_DNA"/>
</dbReference>
<name>A0ABW2WRK5_9ACTN</name>
<evidence type="ECO:0008006" key="4">
    <source>
        <dbReference type="Google" id="ProtNLM"/>
    </source>
</evidence>
<keyword evidence="3" id="KW-1185">Reference proteome</keyword>
<organism evidence="2 3">
    <name type="scientific">Streptomyces sanglieri</name>
    <dbReference type="NCBI Taxonomy" id="193460"/>
    <lineage>
        <taxon>Bacteria</taxon>
        <taxon>Bacillati</taxon>
        <taxon>Actinomycetota</taxon>
        <taxon>Actinomycetes</taxon>
        <taxon>Kitasatosporales</taxon>
        <taxon>Streptomycetaceae</taxon>
        <taxon>Streptomyces</taxon>
    </lineage>
</organism>
<evidence type="ECO:0000256" key="1">
    <source>
        <dbReference type="SAM" id="MobiDB-lite"/>
    </source>
</evidence>
<protein>
    <recommendedName>
        <fullName evidence="4">WXG100 family type VII secretion target</fullName>
    </recommendedName>
</protein>
<comment type="caution">
    <text evidence="2">The sequence shown here is derived from an EMBL/GenBank/DDBJ whole genome shotgun (WGS) entry which is preliminary data.</text>
</comment>
<accession>A0ABW2WRK5</accession>
<dbReference type="Proteomes" id="UP001596915">
    <property type="component" value="Unassembled WGS sequence"/>
</dbReference>
<sequence length="443" mass="44468">MTLNHHDVMTADLSSFADVAGAWKKMGERFGELKTNYEKHVQGVLANGNWQGLAYGAQQHNASATSFEYGAAKTEALAIASLLTDAQTELTRLQKAVKDLVEDAEKKDYKVDGSGKATYIGYDNLSEQERFALHHDPDYPRLMADAREKAQGWTDQIAKAVKAVDTADQSVKRALSRATSDVSLDGIGIGGFNTQAEGDLAKAGKPDPKPGKKDGWVSETDSEASGPGVGAEASGPNIGKGKLAEAEAHADLGRASAEGTLTNGPLKLAGEAEAYAGAKGSAAAGITHEGAQAEAKAFAGGEASASGTADAGPVGVYGRAEAMAGAEAGVNAGAGLDGVQLGAEAFAGAKGSVGVGADVGGIGVGVTAEGWAGPGAEASLNASKDANGVWHFGPKVGVSPALGGAVGFELTVDPGKVVDTVSDAAEAVGDAASWVGDGIGSLF</sequence>
<proteinExistence type="predicted"/>
<feature type="compositionally biased region" description="Basic and acidic residues" evidence="1">
    <location>
        <begin position="199"/>
        <end position="216"/>
    </location>
</feature>
<evidence type="ECO:0000313" key="3">
    <source>
        <dbReference type="Proteomes" id="UP001596915"/>
    </source>
</evidence>
<reference evidence="3" key="1">
    <citation type="journal article" date="2019" name="Int. J. Syst. Evol. Microbiol.">
        <title>The Global Catalogue of Microorganisms (GCM) 10K type strain sequencing project: providing services to taxonomists for standard genome sequencing and annotation.</title>
        <authorList>
            <consortium name="The Broad Institute Genomics Platform"/>
            <consortium name="The Broad Institute Genome Sequencing Center for Infectious Disease"/>
            <person name="Wu L."/>
            <person name="Ma J."/>
        </authorList>
    </citation>
    <scope>NUCLEOTIDE SEQUENCE [LARGE SCALE GENOMIC DNA]</scope>
    <source>
        <strain evidence="3">JCM 12607</strain>
    </source>
</reference>